<gene>
    <name evidence="4" type="primary">LOC105037756</name>
</gene>
<evidence type="ECO:0000256" key="1">
    <source>
        <dbReference type="ARBA" id="ARBA00022737"/>
    </source>
</evidence>
<evidence type="ECO:0000313" key="3">
    <source>
        <dbReference type="Proteomes" id="UP000504607"/>
    </source>
</evidence>
<dbReference type="AlphaFoldDB" id="A0A6I9QMC2"/>
<feature type="repeat" description="PPR" evidence="2">
    <location>
        <begin position="342"/>
        <end position="377"/>
    </location>
</feature>
<dbReference type="PANTHER" id="PTHR47926:SF347">
    <property type="entry name" value="PENTATRICOPEPTIDE REPEAT-CONTAINING PROTEIN"/>
    <property type="match status" value="1"/>
</dbReference>
<protein>
    <submittedName>
        <fullName evidence="4">Pentatricopeptide repeat-containing protein At2g33680-like</fullName>
    </submittedName>
</protein>
<dbReference type="Gene3D" id="1.25.40.10">
    <property type="entry name" value="Tetratricopeptide repeat domain"/>
    <property type="match status" value="4"/>
</dbReference>
<name>A0A6I9QMC2_ELAGV</name>
<keyword evidence="1" id="KW-0677">Repeat</keyword>
<accession>A0A6I9QMC2</accession>
<organism evidence="3 4">
    <name type="scientific">Elaeis guineensis var. tenera</name>
    <name type="common">Oil palm</name>
    <dbReference type="NCBI Taxonomy" id="51953"/>
    <lineage>
        <taxon>Eukaryota</taxon>
        <taxon>Viridiplantae</taxon>
        <taxon>Streptophyta</taxon>
        <taxon>Embryophyta</taxon>
        <taxon>Tracheophyta</taxon>
        <taxon>Spermatophyta</taxon>
        <taxon>Magnoliopsida</taxon>
        <taxon>Liliopsida</taxon>
        <taxon>Arecaceae</taxon>
        <taxon>Arecoideae</taxon>
        <taxon>Cocoseae</taxon>
        <taxon>Elaeidinae</taxon>
        <taxon>Elaeis</taxon>
    </lineage>
</organism>
<sequence>MKEHRSGSTISPAKCFRGTTFLSRPVFRQPGFQVCGKNQVVTVSTECMAGTLTACMLAPVSSPPPVRKFLAKRTDAATAITSYRELIKTPSLHAEIVHSHLIKTGLITDISNADTLIHKHCESDLIIHAQQLFDEMPDRDLVSWTSLISGYTRLQRPRDALETFVNMVNLGFAPNNFTLGSVLRSCSECGELRIGEQLHGSIVKMGLLENEFIASGLISMYSKRKSLSTAMEILRRMEEKDAFAWTTMIVGCSNGGSPLEAFDLFAELLEKDMRPTEYAFTSVLKSCASLESLKEGAQVHGYVIKTGFDGDSSVRTSLLDLYAKFGDLCSARLIYDRSPSRDVVMYTVMIGGYAWNGSAEQACEIFEQRRGESGIHPNEFTFANIIASAAQSGKLDLGLGLHALVFKTGHALVVHVEGALVDMYAKCGNINDACKIFENMRGKDIISCSSLLSGFSCNGPDEKALQFFSSLHNASMKLDPFLLASATTSCTKLADQLRGKQIHARC</sequence>
<dbReference type="PANTHER" id="PTHR47926">
    <property type="entry name" value="PENTATRICOPEPTIDE REPEAT-CONTAINING PROTEIN"/>
    <property type="match status" value="1"/>
</dbReference>
<dbReference type="Pfam" id="PF13041">
    <property type="entry name" value="PPR_2"/>
    <property type="match status" value="3"/>
</dbReference>
<evidence type="ECO:0000256" key="2">
    <source>
        <dbReference type="PROSITE-ProRule" id="PRU00708"/>
    </source>
</evidence>
<dbReference type="InterPro" id="IPR002885">
    <property type="entry name" value="PPR_rpt"/>
</dbReference>
<dbReference type="NCBIfam" id="TIGR00756">
    <property type="entry name" value="PPR"/>
    <property type="match status" value="3"/>
</dbReference>
<dbReference type="PROSITE" id="PS51375">
    <property type="entry name" value="PPR"/>
    <property type="match status" value="3"/>
</dbReference>
<feature type="repeat" description="PPR" evidence="2">
    <location>
        <begin position="241"/>
        <end position="275"/>
    </location>
</feature>
<feature type="repeat" description="PPR" evidence="2">
    <location>
        <begin position="140"/>
        <end position="174"/>
    </location>
</feature>
<proteinExistence type="predicted"/>
<keyword evidence="3" id="KW-1185">Reference proteome</keyword>
<dbReference type="OrthoDB" id="185373at2759"/>
<dbReference type="InParanoid" id="A0A6I9QMC2"/>
<dbReference type="InterPro" id="IPR011990">
    <property type="entry name" value="TPR-like_helical_dom_sf"/>
</dbReference>
<dbReference type="Pfam" id="PF01535">
    <property type="entry name" value="PPR"/>
    <property type="match status" value="3"/>
</dbReference>
<dbReference type="Proteomes" id="UP000504607">
    <property type="component" value="Unplaced"/>
</dbReference>
<dbReference type="RefSeq" id="XP_010911686.1">
    <property type="nucleotide sequence ID" value="XM_010913384.1"/>
</dbReference>
<dbReference type="GO" id="GO:0009451">
    <property type="term" value="P:RNA modification"/>
    <property type="evidence" value="ECO:0007669"/>
    <property type="project" value="InterPro"/>
</dbReference>
<evidence type="ECO:0000313" key="4">
    <source>
        <dbReference type="RefSeq" id="XP_010911686.1"/>
    </source>
</evidence>
<dbReference type="InterPro" id="IPR046960">
    <property type="entry name" value="PPR_At4g14850-like_plant"/>
</dbReference>
<dbReference type="GO" id="GO:0003723">
    <property type="term" value="F:RNA binding"/>
    <property type="evidence" value="ECO:0007669"/>
    <property type="project" value="InterPro"/>
</dbReference>
<reference evidence="4" key="1">
    <citation type="submission" date="2025-08" db="UniProtKB">
        <authorList>
            <consortium name="RefSeq"/>
        </authorList>
    </citation>
    <scope>IDENTIFICATION</scope>
</reference>